<organism evidence="8 9">
    <name type="scientific">Advenella kashmirensis</name>
    <dbReference type="NCBI Taxonomy" id="310575"/>
    <lineage>
        <taxon>Bacteria</taxon>
        <taxon>Pseudomonadati</taxon>
        <taxon>Pseudomonadota</taxon>
        <taxon>Betaproteobacteria</taxon>
        <taxon>Burkholderiales</taxon>
        <taxon>Alcaligenaceae</taxon>
    </lineage>
</organism>
<evidence type="ECO:0000259" key="6">
    <source>
        <dbReference type="Pfam" id="PF21981"/>
    </source>
</evidence>
<name>A0A356LHJ3_9BURK</name>
<evidence type="ECO:0000256" key="1">
    <source>
        <dbReference type="ARBA" id="ARBA00004496"/>
    </source>
</evidence>
<comment type="function">
    <text evidence="5">Modulates RecA activity.</text>
</comment>
<dbReference type="Pfam" id="PF21982">
    <property type="entry name" value="RecX_HTH1"/>
    <property type="match status" value="1"/>
</dbReference>
<evidence type="ECO:0000256" key="3">
    <source>
        <dbReference type="ARBA" id="ARBA00018111"/>
    </source>
</evidence>
<evidence type="ECO:0000256" key="4">
    <source>
        <dbReference type="ARBA" id="ARBA00022490"/>
    </source>
</evidence>
<dbReference type="GO" id="GO:0006282">
    <property type="term" value="P:regulation of DNA repair"/>
    <property type="evidence" value="ECO:0007669"/>
    <property type="project" value="UniProtKB-UniRule"/>
</dbReference>
<evidence type="ECO:0000259" key="7">
    <source>
        <dbReference type="Pfam" id="PF21982"/>
    </source>
</evidence>
<evidence type="ECO:0000256" key="5">
    <source>
        <dbReference type="HAMAP-Rule" id="MF_01114"/>
    </source>
</evidence>
<evidence type="ECO:0000313" key="9">
    <source>
        <dbReference type="Proteomes" id="UP000264036"/>
    </source>
</evidence>
<reference evidence="8 9" key="1">
    <citation type="journal article" date="2018" name="Nat. Biotechnol.">
        <title>A standardized bacterial taxonomy based on genome phylogeny substantially revises the tree of life.</title>
        <authorList>
            <person name="Parks D.H."/>
            <person name="Chuvochina M."/>
            <person name="Waite D.W."/>
            <person name="Rinke C."/>
            <person name="Skarshewski A."/>
            <person name="Chaumeil P.A."/>
            <person name="Hugenholtz P."/>
        </authorList>
    </citation>
    <scope>NUCLEOTIDE SEQUENCE [LARGE SCALE GENOMIC DNA]</scope>
    <source>
        <strain evidence="8">UBA10707</strain>
    </source>
</reference>
<dbReference type="InterPro" id="IPR053925">
    <property type="entry name" value="RecX_HTH_3rd"/>
</dbReference>
<dbReference type="Proteomes" id="UP000264036">
    <property type="component" value="Unassembled WGS sequence"/>
</dbReference>
<gene>
    <name evidence="5" type="primary">recX</name>
    <name evidence="8" type="ORF">DD666_13530</name>
</gene>
<keyword evidence="4 5" id="KW-0963">Cytoplasm</keyword>
<dbReference type="EMBL" id="DOEK01000029">
    <property type="protein sequence ID" value="HBP30427.1"/>
    <property type="molecule type" value="Genomic_DNA"/>
</dbReference>
<feature type="domain" description="RecX first three-helical" evidence="7">
    <location>
        <begin position="66"/>
        <end position="102"/>
    </location>
</feature>
<evidence type="ECO:0000313" key="8">
    <source>
        <dbReference type="EMBL" id="HBP30427.1"/>
    </source>
</evidence>
<dbReference type="PANTHER" id="PTHR33602">
    <property type="entry name" value="REGULATORY PROTEIN RECX FAMILY PROTEIN"/>
    <property type="match status" value="1"/>
</dbReference>
<comment type="similarity">
    <text evidence="2 5">Belongs to the RecX family.</text>
</comment>
<dbReference type="GO" id="GO:0005737">
    <property type="term" value="C:cytoplasm"/>
    <property type="evidence" value="ECO:0007669"/>
    <property type="project" value="UniProtKB-SubCell"/>
</dbReference>
<dbReference type="Pfam" id="PF21981">
    <property type="entry name" value="RecX_HTH3"/>
    <property type="match status" value="1"/>
</dbReference>
<sequence>MSENISKSTRKWLWKLKTGYARIWVLSREPRNLRPIRKTLPRLRKLMSDFSQGQGRRGQGRSLLARGISYLSRREHSEYELRKKLAPHAESPEELDAVMLRLKKENWQSDSRFLQATANVTAQKWGAMRIAAKLRQHHLSEDDVNAAIHNLQSSEYERAKAVWEKKFKGAAYATAQEYAKQVRFLLSRGFSADIVRKIVRAPSDD</sequence>
<protein>
    <recommendedName>
        <fullName evidence="3 5">Regulatory protein RecX</fullName>
    </recommendedName>
</protein>
<evidence type="ECO:0000256" key="2">
    <source>
        <dbReference type="ARBA" id="ARBA00009695"/>
    </source>
</evidence>
<dbReference type="PANTHER" id="PTHR33602:SF1">
    <property type="entry name" value="REGULATORY PROTEIN RECX FAMILY PROTEIN"/>
    <property type="match status" value="1"/>
</dbReference>
<comment type="caution">
    <text evidence="8">The sequence shown here is derived from an EMBL/GenBank/DDBJ whole genome shotgun (WGS) entry which is preliminary data.</text>
</comment>
<comment type="subcellular location">
    <subcellularLocation>
        <location evidence="1 5">Cytoplasm</location>
    </subcellularLocation>
</comment>
<dbReference type="InterPro" id="IPR003783">
    <property type="entry name" value="Regulatory_RecX"/>
</dbReference>
<dbReference type="Gene3D" id="1.10.10.10">
    <property type="entry name" value="Winged helix-like DNA-binding domain superfamily/Winged helix DNA-binding domain"/>
    <property type="match status" value="3"/>
</dbReference>
<accession>A0A356LHJ3</accession>
<feature type="domain" description="RecX third three-helical" evidence="6">
    <location>
        <begin position="155"/>
        <end position="198"/>
    </location>
</feature>
<proteinExistence type="inferred from homology"/>
<dbReference type="HAMAP" id="MF_01114">
    <property type="entry name" value="RecX"/>
    <property type="match status" value="1"/>
</dbReference>
<dbReference type="NCBIfam" id="NF001055">
    <property type="entry name" value="PRK00117.2-5"/>
    <property type="match status" value="1"/>
</dbReference>
<dbReference type="InterPro" id="IPR036388">
    <property type="entry name" value="WH-like_DNA-bd_sf"/>
</dbReference>
<dbReference type="InterPro" id="IPR053926">
    <property type="entry name" value="RecX_HTH_1st"/>
</dbReference>
<dbReference type="AlphaFoldDB" id="A0A356LHJ3"/>